<dbReference type="EMBL" id="MHQC01000056">
    <property type="protein sequence ID" value="OGZ93626.1"/>
    <property type="molecule type" value="Genomic_DNA"/>
</dbReference>
<feature type="coiled-coil region" evidence="1">
    <location>
        <begin position="89"/>
        <end position="130"/>
    </location>
</feature>
<accession>A0A1G2K2I9</accession>
<dbReference type="GO" id="GO:0004222">
    <property type="term" value="F:metalloendopeptidase activity"/>
    <property type="evidence" value="ECO:0007669"/>
    <property type="project" value="TreeGrafter"/>
</dbReference>
<organism evidence="3 4">
    <name type="scientific">Candidatus Sungbacteria bacterium RIFCSPHIGHO2_01_FULL_47_32</name>
    <dbReference type="NCBI Taxonomy" id="1802264"/>
    <lineage>
        <taxon>Bacteria</taxon>
        <taxon>Candidatus Sungiibacteriota</taxon>
    </lineage>
</organism>
<protein>
    <recommendedName>
        <fullName evidence="2">M23ase beta-sheet core domain-containing protein</fullName>
    </recommendedName>
</protein>
<comment type="caution">
    <text evidence="3">The sequence shown here is derived from an EMBL/GenBank/DDBJ whole genome shotgun (WGS) entry which is preliminary data.</text>
</comment>
<name>A0A1G2K2I9_9BACT</name>
<keyword evidence="1" id="KW-0175">Coiled coil</keyword>
<dbReference type="InterPro" id="IPR016047">
    <property type="entry name" value="M23ase_b-sheet_dom"/>
</dbReference>
<dbReference type="Gene3D" id="2.70.70.10">
    <property type="entry name" value="Glucose Permease (Domain IIA)"/>
    <property type="match status" value="1"/>
</dbReference>
<evidence type="ECO:0000256" key="1">
    <source>
        <dbReference type="SAM" id="Coils"/>
    </source>
</evidence>
<feature type="domain" description="M23ase beta-sheet core" evidence="2">
    <location>
        <begin position="297"/>
        <end position="390"/>
    </location>
</feature>
<dbReference type="InterPro" id="IPR011055">
    <property type="entry name" value="Dup_hybrid_motif"/>
</dbReference>
<dbReference type="AlphaFoldDB" id="A0A1G2K2I9"/>
<evidence type="ECO:0000259" key="2">
    <source>
        <dbReference type="Pfam" id="PF01551"/>
    </source>
</evidence>
<gene>
    <name evidence="3" type="ORF">A2633_04705</name>
</gene>
<evidence type="ECO:0000313" key="3">
    <source>
        <dbReference type="EMBL" id="OGZ93626.1"/>
    </source>
</evidence>
<sequence length="417" mass="46466">MNPGVYRIIIRFAAVFLAVCIFSQPGSGRALTVEELQKQIDQKNANIKKLEADEAAYRSTITASQKTAKTLKNQIGQIDANIKGFDSKIRITNVKIEKANLEIEALEQGIADKEAKIARQKEGMAEVLRQLSKKDHETMLAVLIKNDSFSKFLGSINDFVLVQKRFDSYLSQLKQIRTDLGNQKDAAESKKAELHQLSDTLADQKSLQQSQRTARNQLLSQTKNKELSYQNLLKLNQAQQDQFQKELEALEEKLRVLVDPASLPSARKGFFLWPAEGRLSQGYGRTAFAIRSDFYSFHNGIDIANAYGTPILAPYDGRVVHTGDNDKYCPHGAYGKFILIDHGNNLTTLYGHLSLTKVSEGGIVKQGQLIGYMGISGLATGSHLHFTVYDSRTLEFKQSRVCGPMPYGGSVNPLDYL</sequence>
<dbReference type="SUPFAM" id="SSF51261">
    <property type="entry name" value="Duplicated hybrid motif"/>
    <property type="match status" value="1"/>
</dbReference>
<dbReference type="Proteomes" id="UP000177152">
    <property type="component" value="Unassembled WGS sequence"/>
</dbReference>
<dbReference type="PANTHER" id="PTHR21666:SF270">
    <property type="entry name" value="MUREIN HYDROLASE ACTIVATOR ENVC"/>
    <property type="match status" value="1"/>
</dbReference>
<dbReference type="PANTHER" id="PTHR21666">
    <property type="entry name" value="PEPTIDASE-RELATED"/>
    <property type="match status" value="1"/>
</dbReference>
<reference evidence="3 4" key="1">
    <citation type="journal article" date="2016" name="Nat. Commun.">
        <title>Thousands of microbial genomes shed light on interconnected biogeochemical processes in an aquifer system.</title>
        <authorList>
            <person name="Anantharaman K."/>
            <person name="Brown C.T."/>
            <person name="Hug L.A."/>
            <person name="Sharon I."/>
            <person name="Castelle C.J."/>
            <person name="Probst A.J."/>
            <person name="Thomas B.C."/>
            <person name="Singh A."/>
            <person name="Wilkins M.J."/>
            <person name="Karaoz U."/>
            <person name="Brodie E.L."/>
            <person name="Williams K.H."/>
            <person name="Hubbard S.S."/>
            <person name="Banfield J.F."/>
        </authorList>
    </citation>
    <scope>NUCLEOTIDE SEQUENCE [LARGE SCALE GENOMIC DNA]</scope>
</reference>
<dbReference type="Pfam" id="PF01551">
    <property type="entry name" value="Peptidase_M23"/>
    <property type="match status" value="1"/>
</dbReference>
<evidence type="ECO:0000313" key="4">
    <source>
        <dbReference type="Proteomes" id="UP000177152"/>
    </source>
</evidence>
<dbReference type="Gene3D" id="6.10.250.3150">
    <property type="match status" value="1"/>
</dbReference>
<dbReference type="CDD" id="cd12797">
    <property type="entry name" value="M23_peptidase"/>
    <property type="match status" value="1"/>
</dbReference>
<proteinExistence type="predicted"/>
<feature type="coiled-coil region" evidence="1">
    <location>
        <begin position="33"/>
        <end position="60"/>
    </location>
</feature>
<dbReference type="InterPro" id="IPR050570">
    <property type="entry name" value="Cell_wall_metabolism_enzyme"/>
</dbReference>